<sequence>MKFRDAVLGVVAITTLAFAPAPLISQPPPPPGYGYGPQQPWEAPPSQFQREIQRRGFHDGIEGARKDYGNHRRPDVNNRDEYRHPNVPGPDRRAYREAFRRGYSVGVQHLMNGNMRR</sequence>
<evidence type="ECO:0000256" key="1">
    <source>
        <dbReference type="SAM" id="MobiDB-lite"/>
    </source>
</evidence>
<evidence type="ECO:0000313" key="3">
    <source>
        <dbReference type="EMBL" id="GGG82887.1"/>
    </source>
</evidence>
<comment type="caution">
    <text evidence="3">The sequence shown here is derived from an EMBL/GenBank/DDBJ whole genome shotgun (WGS) entry which is preliminary data.</text>
</comment>
<reference evidence="3" key="1">
    <citation type="journal article" date="2014" name="Int. J. Syst. Evol. Microbiol.">
        <title>Complete genome sequence of Corynebacterium casei LMG S-19264T (=DSM 44701T), isolated from a smear-ripened cheese.</title>
        <authorList>
            <consortium name="US DOE Joint Genome Institute (JGI-PGF)"/>
            <person name="Walter F."/>
            <person name="Albersmeier A."/>
            <person name="Kalinowski J."/>
            <person name="Ruckert C."/>
        </authorList>
    </citation>
    <scope>NUCLEOTIDE SEQUENCE</scope>
    <source>
        <strain evidence="3">CGMCC 1.12997</strain>
    </source>
</reference>
<keyword evidence="4" id="KW-1185">Reference proteome</keyword>
<accession>A0A917M7L9</accession>
<feature type="compositionally biased region" description="Basic and acidic residues" evidence="1">
    <location>
        <begin position="51"/>
        <end position="92"/>
    </location>
</feature>
<evidence type="ECO:0000313" key="4">
    <source>
        <dbReference type="Proteomes" id="UP000647241"/>
    </source>
</evidence>
<keyword evidence="2" id="KW-0732">Signal</keyword>
<dbReference type="AlphaFoldDB" id="A0A917M7L9"/>
<gene>
    <name evidence="3" type="ORF">GCM10011585_28140</name>
</gene>
<dbReference type="Proteomes" id="UP000647241">
    <property type="component" value="Unassembled WGS sequence"/>
</dbReference>
<proteinExistence type="predicted"/>
<evidence type="ECO:0008006" key="5">
    <source>
        <dbReference type="Google" id="ProtNLM"/>
    </source>
</evidence>
<dbReference type="EMBL" id="BMGT01000003">
    <property type="protein sequence ID" value="GGG82887.1"/>
    <property type="molecule type" value="Genomic_DNA"/>
</dbReference>
<reference evidence="3" key="2">
    <citation type="submission" date="2020-09" db="EMBL/GenBank/DDBJ databases">
        <authorList>
            <person name="Sun Q."/>
            <person name="Zhou Y."/>
        </authorList>
    </citation>
    <scope>NUCLEOTIDE SEQUENCE</scope>
    <source>
        <strain evidence="3">CGMCC 1.12997</strain>
    </source>
</reference>
<evidence type="ECO:0000256" key="2">
    <source>
        <dbReference type="SAM" id="SignalP"/>
    </source>
</evidence>
<feature type="region of interest" description="Disordered" evidence="1">
    <location>
        <begin position="21"/>
        <end position="92"/>
    </location>
</feature>
<organism evidence="3 4">
    <name type="scientific">Edaphobacter dinghuensis</name>
    <dbReference type="NCBI Taxonomy" id="1560005"/>
    <lineage>
        <taxon>Bacteria</taxon>
        <taxon>Pseudomonadati</taxon>
        <taxon>Acidobacteriota</taxon>
        <taxon>Terriglobia</taxon>
        <taxon>Terriglobales</taxon>
        <taxon>Acidobacteriaceae</taxon>
        <taxon>Edaphobacter</taxon>
    </lineage>
</organism>
<feature type="chain" id="PRO_5036734721" description="PXPV repeat-containing protein" evidence="2">
    <location>
        <begin position="20"/>
        <end position="117"/>
    </location>
</feature>
<feature type="signal peptide" evidence="2">
    <location>
        <begin position="1"/>
        <end position="19"/>
    </location>
</feature>
<name>A0A917M7L9_9BACT</name>
<protein>
    <recommendedName>
        <fullName evidence="5">PXPV repeat-containing protein</fullName>
    </recommendedName>
</protein>
<dbReference type="RefSeq" id="WP_188554826.1">
    <property type="nucleotide sequence ID" value="NZ_BMGT01000003.1"/>
</dbReference>